<accession>A0ABT5I9F2</accession>
<dbReference type="Pfam" id="PF13700">
    <property type="entry name" value="DUF4158"/>
    <property type="match status" value="1"/>
</dbReference>
<organism evidence="2 3">
    <name type="scientific">Vogesella indigofera</name>
    <name type="common">Pseudomonas indigofera</name>
    <dbReference type="NCBI Taxonomy" id="45465"/>
    <lineage>
        <taxon>Bacteria</taxon>
        <taxon>Pseudomonadati</taxon>
        <taxon>Pseudomonadota</taxon>
        <taxon>Betaproteobacteria</taxon>
        <taxon>Neisseriales</taxon>
        <taxon>Chromobacteriaceae</taxon>
        <taxon>Vogesella</taxon>
    </lineage>
</organism>
<feature type="domain" description="DUF4158" evidence="1">
    <location>
        <begin position="1"/>
        <end position="59"/>
    </location>
</feature>
<dbReference type="EMBL" id="JAQQKY010000028">
    <property type="protein sequence ID" value="MDC7692652.1"/>
    <property type="molecule type" value="Genomic_DNA"/>
</dbReference>
<keyword evidence="3" id="KW-1185">Reference proteome</keyword>
<reference evidence="2 3" key="1">
    <citation type="submission" date="2023-01" db="EMBL/GenBank/DDBJ databases">
        <title>Novel species of the genus Vogesella isolated from rivers.</title>
        <authorList>
            <person name="Lu H."/>
        </authorList>
    </citation>
    <scope>NUCLEOTIDE SEQUENCE [LARGE SCALE GENOMIC DNA]</scope>
    <source>
        <strain evidence="2 3">SH7W</strain>
    </source>
</reference>
<gene>
    <name evidence="2" type="ORF">PQU93_18005</name>
</gene>
<evidence type="ECO:0000313" key="3">
    <source>
        <dbReference type="Proteomes" id="UP001221566"/>
    </source>
</evidence>
<sequence>YGFRTFSGRGARELKDWLFREAELAVSNEDIARSFVTECRRTRTVLPATSTIERLCATALVDAERQIETRIAGRLPIPIREQLLALLEETADDRVTRFVWLRQFEPGSNSSSANRLLDRLEYLQRVDLPEDLLAGVPAHRVTRLRRQGERYYADGMRDLPEDRRLAILAVCASEWQAMLADAMVETHDRIVGRLYRASERICQAKITNEANAVRDTLKSFAEIGGALVDAQDDGQPLGDVIASGSGWDGFKTLVAIATRLTATMADDPLNHVLDGYHRFRRYAPRMLRLLDLRAAPVAQQLLEAVTALRTGLNNAPHTAFLRPSSKWHRHLRGQAAGDTRLWEIAVLFHLRDAFR</sequence>
<feature type="non-terminal residue" evidence="2">
    <location>
        <position position="1"/>
    </location>
</feature>
<feature type="non-terminal residue" evidence="2">
    <location>
        <position position="355"/>
    </location>
</feature>
<dbReference type="Proteomes" id="UP001221566">
    <property type="component" value="Unassembled WGS sequence"/>
</dbReference>
<evidence type="ECO:0000259" key="1">
    <source>
        <dbReference type="Pfam" id="PF13700"/>
    </source>
</evidence>
<proteinExistence type="predicted"/>
<dbReference type="RefSeq" id="WP_272804211.1">
    <property type="nucleotide sequence ID" value="NZ_JAQQKY010000028.1"/>
</dbReference>
<dbReference type="InterPro" id="IPR025296">
    <property type="entry name" value="DUF4158"/>
</dbReference>
<protein>
    <submittedName>
        <fullName evidence="2">DUF4158 domain-containing protein</fullName>
    </submittedName>
</protein>
<evidence type="ECO:0000313" key="2">
    <source>
        <dbReference type="EMBL" id="MDC7692652.1"/>
    </source>
</evidence>
<name>A0ABT5I9F2_VOGIN</name>
<comment type="caution">
    <text evidence="2">The sequence shown here is derived from an EMBL/GenBank/DDBJ whole genome shotgun (WGS) entry which is preliminary data.</text>
</comment>